<evidence type="ECO:0000313" key="3">
    <source>
        <dbReference type="EMBL" id="MDN3293210.1"/>
    </source>
</evidence>
<dbReference type="PROSITE" id="PS51371">
    <property type="entry name" value="CBS"/>
    <property type="match status" value="1"/>
</dbReference>
<dbReference type="InterPro" id="IPR000644">
    <property type="entry name" value="CBS_dom"/>
</dbReference>
<feature type="domain" description="CBS" evidence="2">
    <location>
        <begin position="93"/>
        <end position="152"/>
    </location>
</feature>
<reference evidence="3" key="1">
    <citation type="submission" date="2023-06" db="EMBL/GenBank/DDBJ databases">
        <title>WGS-Sequencing of Streptomyces ficellus isolate 21 collected from sand in Gara Djebilet Iron Mine in Algeria.</title>
        <authorList>
            <person name="Zegers G.P."/>
            <person name="Gomez A."/>
            <person name="Gueddou A."/>
            <person name="Zahara A.F."/>
            <person name="Worth M."/>
            <person name="Sevigny J.L."/>
            <person name="Tisa L."/>
        </authorList>
    </citation>
    <scope>NUCLEOTIDE SEQUENCE</scope>
    <source>
        <strain evidence="3">AS11</strain>
    </source>
</reference>
<dbReference type="RefSeq" id="WP_290110068.1">
    <property type="nucleotide sequence ID" value="NZ_JAUEPL010000004.1"/>
</dbReference>
<dbReference type="SUPFAM" id="SSF54631">
    <property type="entry name" value="CBS-domain pair"/>
    <property type="match status" value="1"/>
</dbReference>
<evidence type="ECO:0000313" key="4">
    <source>
        <dbReference type="Proteomes" id="UP001174050"/>
    </source>
</evidence>
<protein>
    <submittedName>
        <fullName evidence="3">CBS domain-containing protein</fullName>
    </submittedName>
</protein>
<dbReference type="CDD" id="cd17788">
    <property type="entry name" value="CBS_pair_bac"/>
    <property type="match status" value="1"/>
</dbReference>
<keyword evidence="1" id="KW-0129">CBS domain</keyword>
<gene>
    <name evidence="3" type="ORF">QWM81_03925</name>
</gene>
<name>A0ABT7Z153_9ACTN</name>
<accession>A0ABT7Z153</accession>
<dbReference type="Pfam" id="PF00571">
    <property type="entry name" value="CBS"/>
    <property type="match status" value="2"/>
</dbReference>
<dbReference type="EMBL" id="JAUEPL010000004">
    <property type="protein sequence ID" value="MDN3293210.1"/>
    <property type="molecule type" value="Genomic_DNA"/>
</dbReference>
<dbReference type="Proteomes" id="UP001174050">
    <property type="component" value="Unassembled WGS sequence"/>
</dbReference>
<dbReference type="Gene3D" id="3.10.580.10">
    <property type="entry name" value="CBS-domain"/>
    <property type="match status" value="1"/>
</dbReference>
<proteinExistence type="predicted"/>
<organism evidence="3 4">
    <name type="scientific">Streptomyces ficellus</name>
    <dbReference type="NCBI Taxonomy" id="1977088"/>
    <lineage>
        <taxon>Bacteria</taxon>
        <taxon>Bacillati</taxon>
        <taxon>Actinomycetota</taxon>
        <taxon>Actinomycetes</taxon>
        <taxon>Kitasatosporales</taxon>
        <taxon>Streptomycetaceae</taxon>
        <taxon>Streptomyces</taxon>
    </lineage>
</organism>
<sequence length="152" mass="16667">MHARDLAEPYPYVSTDDDAVAAARMLAEQSLPALLVLDSDGQPHAIVPGSQLVRQLLPDYLVEDPLLAATVNDRDANGILERLEGMTVAEWAPRRLYPPLFVGPDARPMEIAALMARTHSPLVAVIEREADEVRLLGTVTAARLMRHFVHAT</sequence>
<evidence type="ECO:0000256" key="1">
    <source>
        <dbReference type="PROSITE-ProRule" id="PRU00703"/>
    </source>
</evidence>
<dbReference type="InterPro" id="IPR046342">
    <property type="entry name" value="CBS_dom_sf"/>
</dbReference>
<keyword evidence="4" id="KW-1185">Reference proteome</keyword>
<evidence type="ECO:0000259" key="2">
    <source>
        <dbReference type="PROSITE" id="PS51371"/>
    </source>
</evidence>
<comment type="caution">
    <text evidence="3">The sequence shown here is derived from an EMBL/GenBank/DDBJ whole genome shotgun (WGS) entry which is preliminary data.</text>
</comment>